<reference evidence="1" key="1">
    <citation type="submission" date="2019-03" db="EMBL/GenBank/DDBJ databases">
        <title>Lake Tanganyika Metagenome-Assembled Genomes (MAGs).</title>
        <authorList>
            <person name="Tran P."/>
        </authorList>
    </citation>
    <scope>NUCLEOTIDE SEQUENCE</scope>
    <source>
        <strain evidence="1">M_DeepCast_400m_m2_100</strain>
    </source>
</reference>
<dbReference type="EMBL" id="VGIY01000130">
    <property type="protein sequence ID" value="MBM3317474.1"/>
    <property type="molecule type" value="Genomic_DNA"/>
</dbReference>
<name>A0A938BLY0_UNCEI</name>
<comment type="caution">
    <text evidence="1">The sequence shown here is derived from an EMBL/GenBank/DDBJ whole genome shotgun (WGS) entry which is preliminary data.</text>
</comment>
<accession>A0A938BLY0</accession>
<evidence type="ECO:0000313" key="1">
    <source>
        <dbReference type="EMBL" id="MBM3317474.1"/>
    </source>
</evidence>
<dbReference type="AlphaFoldDB" id="A0A938BLY0"/>
<sequence>MGRYPEADLHRLRRTSIEQRASLVGAPSLARPPADPGSFEQFWDGLPDLLAARELKLLVRAILAARRDGRPVVWMFGAHVVKTGLVPLLIRLLDEDLATLCAVNGAFAIHEAELALWGETSEAVADALPSGRFGMARETAAFVNGASLEAADRGEGLGEALGRLLLARREAWRIPSFLGACYERGIPATVHVAIGTDIVHQHPDFSGEATGAASARDFRILAAHLQDLAGAVVLNVGSAVLLPEVFLKACSVAINLGASSERLVTATLDFAVNYRCAENVVRRPPGPGGRGCYILGHHELLLPLLFQGLLLERDRATSSGGSR</sequence>
<organism evidence="1 2">
    <name type="scientific">Eiseniibacteriota bacterium</name>
    <dbReference type="NCBI Taxonomy" id="2212470"/>
    <lineage>
        <taxon>Bacteria</taxon>
        <taxon>Candidatus Eiseniibacteriota</taxon>
    </lineage>
</organism>
<gene>
    <name evidence="1" type="ORF">FJY75_06435</name>
</gene>
<dbReference type="Proteomes" id="UP000748308">
    <property type="component" value="Unassembled WGS sequence"/>
</dbReference>
<evidence type="ECO:0000313" key="2">
    <source>
        <dbReference type="Proteomes" id="UP000748308"/>
    </source>
</evidence>
<protein>
    <recommendedName>
        <fullName evidence="3">Deoxyhypusine synthase</fullName>
    </recommendedName>
</protein>
<proteinExistence type="predicted"/>
<evidence type="ECO:0008006" key="3">
    <source>
        <dbReference type="Google" id="ProtNLM"/>
    </source>
</evidence>